<evidence type="ECO:0000313" key="6">
    <source>
        <dbReference type="Proteomes" id="UP000632377"/>
    </source>
</evidence>
<feature type="domain" description="Lipoyl-binding" evidence="4">
    <location>
        <begin position="22"/>
        <end position="103"/>
    </location>
</feature>
<sequence length="127" mass="14117">MKILKNLLYTKEHEWIKVEGNKAYIGITDFAQHALGSIVYVELPEVDSELSAGETLGAIESVKAASDIFIPLDGKIVEINETIVDEPALVNEDAFENWMVAIEMTDKSQLESLLSPEAYEELCKEGE</sequence>
<reference evidence="5 6" key="1">
    <citation type="submission" date="2021-01" db="EMBL/GenBank/DDBJ databases">
        <title>Genome public.</title>
        <authorList>
            <person name="Liu C."/>
            <person name="Sun Q."/>
        </authorList>
    </citation>
    <scope>NUCLEOTIDE SEQUENCE [LARGE SCALE GENOMIC DNA]</scope>
    <source>
        <strain evidence="5 6">YIM B02515</strain>
    </source>
</reference>
<comment type="subunit">
    <text evidence="3">The glycine cleavage system is composed of four proteins: P, T, L and H.</text>
</comment>
<dbReference type="InterPro" id="IPR011053">
    <property type="entry name" value="Single_hybrid_motif"/>
</dbReference>
<comment type="caution">
    <text evidence="5">The sequence shown here is derived from an EMBL/GenBank/DDBJ whole genome shotgun (WGS) entry which is preliminary data.</text>
</comment>
<dbReference type="NCBIfam" id="NF002270">
    <property type="entry name" value="PRK01202.1"/>
    <property type="match status" value="1"/>
</dbReference>
<proteinExistence type="inferred from homology"/>
<feature type="modified residue" description="N6-lipoyllysine" evidence="3">
    <location>
        <position position="63"/>
    </location>
</feature>
<dbReference type="InterPro" id="IPR033753">
    <property type="entry name" value="GCV_H/Fam206"/>
</dbReference>
<evidence type="ECO:0000259" key="4">
    <source>
        <dbReference type="PROSITE" id="PS50968"/>
    </source>
</evidence>
<evidence type="ECO:0000256" key="2">
    <source>
        <dbReference type="ARBA" id="ARBA00022823"/>
    </source>
</evidence>
<dbReference type="Gene3D" id="2.40.50.100">
    <property type="match status" value="1"/>
</dbReference>
<dbReference type="CDD" id="cd06848">
    <property type="entry name" value="GCS_H"/>
    <property type="match status" value="1"/>
</dbReference>
<dbReference type="PANTHER" id="PTHR11715:SF3">
    <property type="entry name" value="GLYCINE CLEAVAGE SYSTEM H PROTEIN-RELATED"/>
    <property type="match status" value="1"/>
</dbReference>
<organism evidence="5 6">
    <name type="scientific">Clostridium rhizosphaerae</name>
    <dbReference type="NCBI Taxonomy" id="2803861"/>
    <lineage>
        <taxon>Bacteria</taxon>
        <taxon>Bacillati</taxon>
        <taxon>Bacillota</taxon>
        <taxon>Clostridia</taxon>
        <taxon>Eubacteriales</taxon>
        <taxon>Clostridiaceae</taxon>
        <taxon>Clostridium</taxon>
    </lineage>
</organism>
<dbReference type="HAMAP" id="MF_00272">
    <property type="entry name" value="GcvH"/>
    <property type="match status" value="1"/>
</dbReference>
<evidence type="ECO:0000256" key="3">
    <source>
        <dbReference type="HAMAP-Rule" id="MF_00272"/>
    </source>
</evidence>
<dbReference type="InterPro" id="IPR000089">
    <property type="entry name" value="Biotin_lipoyl"/>
</dbReference>
<evidence type="ECO:0000256" key="1">
    <source>
        <dbReference type="ARBA" id="ARBA00009249"/>
    </source>
</evidence>
<gene>
    <name evidence="3 5" type="primary">gcvH</name>
    <name evidence="5" type="ORF">JK636_17765</name>
</gene>
<dbReference type="PANTHER" id="PTHR11715">
    <property type="entry name" value="GLYCINE CLEAVAGE SYSTEM H PROTEIN"/>
    <property type="match status" value="1"/>
</dbReference>
<dbReference type="InterPro" id="IPR003016">
    <property type="entry name" value="2-oxoA_DH_lipoyl-BS"/>
</dbReference>
<dbReference type="InterPro" id="IPR017453">
    <property type="entry name" value="GCV_H_sub"/>
</dbReference>
<keyword evidence="6" id="KW-1185">Reference proteome</keyword>
<dbReference type="InterPro" id="IPR002930">
    <property type="entry name" value="GCV_H"/>
</dbReference>
<dbReference type="PROSITE" id="PS50968">
    <property type="entry name" value="BIOTINYL_LIPOYL"/>
    <property type="match status" value="1"/>
</dbReference>
<dbReference type="PROSITE" id="PS00189">
    <property type="entry name" value="LIPOYL"/>
    <property type="match status" value="1"/>
</dbReference>
<evidence type="ECO:0000313" key="5">
    <source>
        <dbReference type="EMBL" id="MBL4937566.1"/>
    </source>
</evidence>
<dbReference type="NCBIfam" id="TIGR00527">
    <property type="entry name" value="gcvH"/>
    <property type="match status" value="1"/>
</dbReference>
<comment type="cofactor">
    <cofactor evidence="3">
        <name>(R)-lipoate</name>
        <dbReference type="ChEBI" id="CHEBI:83088"/>
    </cofactor>
    <text evidence="3">Binds 1 lipoyl cofactor covalently.</text>
</comment>
<dbReference type="Pfam" id="PF01597">
    <property type="entry name" value="GCV_H"/>
    <property type="match status" value="1"/>
</dbReference>
<comment type="function">
    <text evidence="3">The glycine cleavage system catalyzes the degradation of glycine. The H protein shuttles the methylamine group of glycine from the P protein to the T protein.</text>
</comment>
<dbReference type="SUPFAM" id="SSF51230">
    <property type="entry name" value="Single hybrid motif"/>
    <property type="match status" value="1"/>
</dbReference>
<comment type="similarity">
    <text evidence="1 3">Belongs to the GcvH family.</text>
</comment>
<dbReference type="EMBL" id="JAESWC010000014">
    <property type="protein sequence ID" value="MBL4937566.1"/>
    <property type="molecule type" value="Genomic_DNA"/>
</dbReference>
<dbReference type="RefSeq" id="WP_202750307.1">
    <property type="nucleotide sequence ID" value="NZ_JAESWC010000014.1"/>
</dbReference>
<name>A0ABS1TG23_9CLOT</name>
<dbReference type="Proteomes" id="UP000632377">
    <property type="component" value="Unassembled WGS sequence"/>
</dbReference>
<protein>
    <recommendedName>
        <fullName evidence="3">Glycine cleavage system H protein</fullName>
    </recommendedName>
</protein>
<accession>A0ABS1TG23</accession>
<keyword evidence="2 3" id="KW-0450">Lipoyl</keyword>